<gene>
    <name evidence="2" type="ORF">J2Z43_001520</name>
</gene>
<protein>
    <recommendedName>
        <fullName evidence="4">DUF2975 domain-containing protein</fullName>
    </recommendedName>
</protein>
<dbReference type="Pfam" id="PF11188">
    <property type="entry name" value="DUF2975"/>
    <property type="match status" value="1"/>
</dbReference>
<dbReference type="RefSeq" id="WP_209456589.1">
    <property type="nucleotide sequence ID" value="NZ_BAAACS010000002.1"/>
</dbReference>
<dbReference type="InterPro" id="IPR021354">
    <property type="entry name" value="DUF2975"/>
</dbReference>
<comment type="caution">
    <text evidence="2">The sequence shown here is derived from an EMBL/GenBank/DDBJ whole genome shotgun (WGS) entry which is preliminary data.</text>
</comment>
<evidence type="ECO:0000313" key="3">
    <source>
        <dbReference type="Proteomes" id="UP000767291"/>
    </source>
</evidence>
<feature type="transmembrane region" description="Helical" evidence="1">
    <location>
        <begin position="12"/>
        <end position="36"/>
    </location>
</feature>
<keyword evidence="1" id="KW-0812">Transmembrane</keyword>
<feature type="transmembrane region" description="Helical" evidence="1">
    <location>
        <begin position="48"/>
        <end position="69"/>
    </location>
</feature>
<organism evidence="2 3">
    <name type="scientific">Metaclostridioides mangenotii</name>
    <dbReference type="NCBI Taxonomy" id="1540"/>
    <lineage>
        <taxon>Bacteria</taxon>
        <taxon>Bacillati</taxon>
        <taxon>Bacillota</taxon>
        <taxon>Clostridia</taxon>
        <taxon>Peptostreptococcales</taxon>
        <taxon>Peptostreptococcaceae</taxon>
        <taxon>Metaclostridioides</taxon>
    </lineage>
</organism>
<evidence type="ECO:0008006" key="4">
    <source>
        <dbReference type="Google" id="ProtNLM"/>
    </source>
</evidence>
<evidence type="ECO:0000313" key="2">
    <source>
        <dbReference type="EMBL" id="MBP1855127.1"/>
    </source>
</evidence>
<accession>A0ABS4EB05</accession>
<keyword evidence="1" id="KW-1133">Transmembrane helix</keyword>
<name>A0ABS4EB05_9FIRM</name>
<proteinExistence type="predicted"/>
<reference evidence="2 3" key="1">
    <citation type="submission" date="2021-03" db="EMBL/GenBank/DDBJ databases">
        <title>Genomic Encyclopedia of Type Strains, Phase IV (KMG-IV): sequencing the most valuable type-strain genomes for metagenomic binning, comparative biology and taxonomic classification.</title>
        <authorList>
            <person name="Goeker M."/>
        </authorList>
    </citation>
    <scope>NUCLEOTIDE SEQUENCE [LARGE SCALE GENOMIC DNA]</scope>
    <source>
        <strain evidence="2 3">DSM 1289</strain>
    </source>
</reference>
<dbReference type="Proteomes" id="UP000767291">
    <property type="component" value="Unassembled WGS sequence"/>
</dbReference>
<dbReference type="EMBL" id="JAGGJX010000002">
    <property type="protein sequence ID" value="MBP1855127.1"/>
    <property type="molecule type" value="Genomic_DNA"/>
</dbReference>
<evidence type="ECO:0000256" key="1">
    <source>
        <dbReference type="SAM" id="Phobius"/>
    </source>
</evidence>
<feature type="transmembrane region" description="Helical" evidence="1">
    <location>
        <begin position="89"/>
        <end position="111"/>
    </location>
</feature>
<feature type="transmembrane region" description="Helical" evidence="1">
    <location>
        <begin position="117"/>
        <end position="145"/>
    </location>
</feature>
<keyword evidence="1" id="KW-0472">Membrane</keyword>
<keyword evidence="3" id="KW-1185">Reference proteome</keyword>
<sequence length="162" mass="18360">MKKDLSLKILDKIVLVGIILTILVLLATPLILTAYFKSGLGIVGSNMPMNISIGIYICAAPYLIALFNLKRLCKIIASEQIFSREIPRYLKLISFWSFSEILIFNIIQISLYYIFNIYLYGLTIMSSIVVSFVSLAIGFLCFVLAKFYETAIEIKEENDHTI</sequence>